<accession>A0A1N7SP58</accession>
<dbReference type="AlphaFoldDB" id="A0A1N7SP58"/>
<organism evidence="1 2">
    <name type="scientific">Paraburkholderia piptadeniae</name>
    <dbReference type="NCBI Taxonomy" id="1701573"/>
    <lineage>
        <taxon>Bacteria</taxon>
        <taxon>Pseudomonadati</taxon>
        <taxon>Pseudomonadota</taxon>
        <taxon>Betaproteobacteria</taxon>
        <taxon>Burkholderiales</taxon>
        <taxon>Burkholderiaceae</taxon>
        <taxon>Paraburkholderia</taxon>
    </lineage>
</organism>
<reference evidence="1" key="1">
    <citation type="submission" date="2016-12" db="EMBL/GenBank/DDBJ databases">
        <authorList>
            <person name="Moulin L."/>
        </authorList>
    </citation>
    <scope>NUCLEOTIDE SEQUENCE [LARGE SCALE GENOMIC DNA]</scope>
    <source>
        <strain evidence="1">STM 7183</strain>
    </source>
</reference>
<evidence type="ECO:0000313" key="2">
    <source>
        <dbReference type="Proteomes" id="UP000195569"/>
    </source>
</evidence>
<sequence>MGSIVPCSALLVDPVEHWSYQFFLSPCKVSSSQSNGMQVPRQGKPALTTDALDHRLSCANTTKILVN</sequence>
<keyword evidence="2" id="KW-1185">Reference proteome</keyword>
<dbReference type="Proteomes" id="UP000195569">
    <property type="component" value="Unassembled WGS sequence"/>
</dbReference>
<protein>
    <submittedName>
        <fullName evidence="1">Uncharacterized protein</fullName>
    </submittedName>
</protein>
<proteinExistence type="predicted"/>
<gene>
    <name evidence="1" type="ORF">BN2476_680017</name>
</gene>
<dbReference type="EMBL" id="CYGY02000068">
    <property type="protein sequence ID" value="SIT49229.1"/>
    <property type="molecule type" value="Genomic_DNA"/>
</dbReference>
<comment type="caution">
    <text evidence="1">The sequence shown here is derived from an EMBL/GenBank/DDBJ whole genome shotgun (WGS) entry which is preliminary data.</text>
</comment>
<name>A0A1N7SP58_9BURK</name>
<evidence type="ECO:0000313" key="1">
    <source>
        <dbReference type="EMBL" id="SIT49229.1"/>
    </source>
</evidence>